<keyword evidence="10" id="KW-1185">Reference proteome</keyword>
<keyword evidence="5" id="KW-0010">Activator</keyword>
<keyword evidence="5" id="KW-0804">Transcription</keyword>
<dbReference type="InterPro" id="IPR031137">
    <property type="entry name" value="GRF"/>
</dbReference>
<dbReference type="GO" id="GO:0099402">
    <property type="term" value="P:plant organ development"/>
    <property type="evidence" value="ECO:0007669"/>
    <property type="project" value="UniProtKB-ARBA"/>
</dbReference>
<dbReference type="Pfam" id="PF08880">
    <property type="entry name" value="QLQ"/>
    <property type="match status" value="1"/>
</dbReference>
<evidence type="ECO:0000256" key="3">
    <source>
        <dbReference type="ARBA" id="ARBA00023242"/>
    </source>
</evidence>
<feature type="compositionally biased region" description="Low complexity" evidence="6">
    <location>
        <begin position="539"/>
        <end position="551"/>
    </location>
</feature>
<dbReference type="EnsemblPlants" id="Kaladp0023s0071.1.v1.1">
    <property type="protein sequence ID" value="Kaladp0023s0071.1.v1.1"/>
    <property type="gene ID" value="Kaladp0023s0071.v1.1"/>
</dbReference>
<dbReference type="OMA" id="GEDCWRS"/>
<evidence type="ECO:0000256" key="4">
    <source>
        <dbReference type="PROSITE-ProRule" id="PRU01002"/>
    </source>
</evidence>
<dbReference type="PROSITE" id="PS51666">
    <property type="entry name" value="QLQ"/>
    <property type="match status" value="1"/>
</dbReference>
<feature type="domain" description="WRC" evidence="8">
    <location>
        <begin position="217"/>
        <end position="261"/>
    </location>
</feature>
<evidence type="ECO:0000256" key="6">
    <source>
        <dbReference type="SAM" id="MobiDB-lite"/>
    </source>
</evidence>
<feature type="short sequence motif" description="Bipartite nuclear localization signal" evidence="4">
    <location>
        <begin position="222"/>
        <end position="232"/>
    </location>
</feature>
<comment type="similarity">
    <text evidence="2 5">Belongs to the GRF family.</text>
</comment>
<dbReference type="GO" id="GO:0006355">
    <property type="term" value="P:regulation of DNA-templated transcription"/>
    <property type="evidence" value="ECO:0007669"/>
    <property type="project" value="InterPro"/>
</dbReference>
<feature type="short sequence motif" description="Bipartite nuclear localization signal" evidence="4">
    <location>
        <begin position="250"/>
        <end position="257"/>
    </location>
</feature>
<dbReference type="Gramene" id="Kaladp0023s0071.1.v1.1">
    <property type="protein sequence ID" value="Kaladp0023s0071.1.v1.1"/>
    <property type="gene ID" value="Kaladp0023s0071.v1.1"/>
</dbReference>
<dbReference type="InterPro" id="IPR014977">
    <property type="entry name" value="WRC_dom"/>
</dbReference>
<name>A0A7N0ZRW6_KALFE</name>
<evidence type="ECO:0000259" key="7">
    <source>
        <dbReference type="PROSITE" id="PS51666"/>
    </source>
</evidence>
<feature type="domain" description="QLQ" evidence="7">
    <location>
        <begin position="146"/>
        <end position="181"/>
    </location>
</feature>
<evidence type="ECO:0000256" key="1">
    <source>
        <dbReference type="ARBA" id="ARBA00004123"/>
    </source>
</evidence>
<dbReference type="GO" id="GO:0005524">
    <property type="term" value="F:ATP binding"/>
    <property type="evidence" value="ECO:0007669"/>
    <property type="project" value="UniProtKB-UniRule"/>
</dbReference>
<dbReference type="PROSITE" id="PS51667">
    <property type="entry name" value="WRC"/>
    <property type="match status" value="1"/>
</dbReference>
<feature type="region of interest" description="Disordered" evidence="6">
    <location>
        <begin position="14"/>
        <end position="52"/>
    </location>
</feature>
<dbReference type="PANTHER" id="PTHR31602:SF42">
    <property type="entry name" value="GROWTH-REGULATING FACTOR 2"/>
    <property type="match status" value="1"/>
</dbReference>
<dbReference type="Pfam" id="PF08879">
    <property type="entry name" value="WRC"/>
    <property type="match status" value="1"/>
</dbReference>
<comment type="subcellular location">
    <subcellularLocation>
        <location evidence="1 4 5">Nucleus</location>
    </subcellularLocation>
</comment>
<sequence>MLYGGAVEAAAAAGVMDFGTKPKSDRPESAKRERSEDGQVGGGGGGQRRAKAAGKGGVDAMLLMSSSAGGVVEGQLGSGSLVFEDERNMLSFSSPGGAEDEKMGQNAALQLCYPQSVCSRTSGDFGLAGSLTSPNMHAPFAGARQLFTQNQWFELEQQALIYKYIAANVSVPSNLIIPIKKSFNPWGLPGSISPNGSLSSSSFGWGPFHLGFHGSTDPEPGRCRRTDGKKWRCAKDAVHGHKYCEKHLNRGRHRSRKPVEGQKPDQSVAGAANFANKVAPMASSLSKASVMPGGRSANGLAAKGAHSTLNPFTDLITKRTQDLQGISMLSPAISLGSKDASFAIPKPKDPFEESYQSEFGFVSSDYLQNPYQKISSCLNSSFVDFSDQDSRDQHPLRQFMEDWPKERSEHSSLTWQDETKPDWTKLSMAIPVVSSGLSSSASSPTHERLALSPLRLGLEFHQNEMGANEFGEPFPKDPAYMPWGSSAGGPLGEVLKISSSKRPHIENPSGLNLMTKGWDGAKAQFEPSPTGVLLKSAFGSLSNSSAGSSPRGESRMTSEAGSLCNDAPGSTTLVSSLPFS</sequence>
<dbReference type="AlphaFoldDB" id="A0A7N0ZRW6"/>
<dbReference type="GO" id="GO:0005634">
    <property type="term" value="C:nucleus"/>
    <property type="evidence" value="ECO:0007669"/>
    <property type="project" value="UniProtKB-SubCell"/>
</dbReference>
<evidence type="ECO:0000256" key="5">
    <source>
        <dbReference type="RuleBase" id="RU367127"/>
    </source>
</evidence>
<feature type="compositionally biased region" description="Polar residues" evidence="6">
    <location>
        <begin position="568"/>
        <end position="580"/>
    </location>
</feature>
<dbReference type="PANTHER" id="PTHR31602">
    <property type="entry name" value="GROWTH-REGULATING FACTOR 5"/>
    <property type="match status" value="1"/>
</dbReference>
<feature type="compositionally biased region" description="Basic and acidic residues" evidence="6">
    <location>
        <begin position="20"/>
        <end position="37"/>
    </location>
</feature>
<protein>
    <recommendedName>
        <fullName evidence="5">Growth-regulating factor</fullName>
    </recommendedName>
</protein>
<organism evidence="9 10">
    <name type="scientific">Kalanchoe fedtschenkoi</name>
    <name type="common">Lavender scallops</name>
    <name type="synonym">South American air plant</name>
    <dbReference type="NCBI Taxonomy" id="63787"/>
    <lineage>
        <taxon>Eukaryota</taxon>
        <taxon>Viridiplantae</taxon>
        <taxon>Streptophyta</taxon>
        <taxon>Embryophyta</taxon>
        <taxon>Tracheophyta</taxon>
        <taxon>Spermatophyta</taxon>
        <taxon>Magnoliopsida</taxon>
        <taxon>eudicotyledons</taxon>
        <taxon>Gunneridae</taxon>
        <taxon>Pentapetalae</taxon>
        <taxon>Saxifragales</taxon>
        <taxon>Crassulaceae</taxon>
        <taxon>Kalanchoe</taxon>
    </lineage>
</organism>
<evidence type="ECO:0000313" key="9">
    <source>
        <dbReference type="EnsemblPlants" id="Kaladp0023s0071.1.v1.1"/>
    </source>
</evidence>
<dbReference type="SMART" id="SM00951">
    <property type="entry name" value="QLQ"/>
    <property type="match status" value="1"/>
</dbReference>
<keyword evidence="5" id="KW-0805">Transcription regulation</keyword>
<feature type="region of interest" description="Disordered" evidence="6">
    <location>
        <begin position="539"/>
        <end position="580"/>
    </location>
</feature>
<accession>A0A7N0ZRW6</accession>
<evidence type="ECO:0000256" key="2">
    <source>
        <dbReference type="ARBA" id="ARBA00008122"/>
    </source>
</evidence>
<dbReference type="Proteomes" id="UP000594263">
    <property type="component" value="Unplaced"/>
</dbReference>
<dbReference type="GO" id="GO:0006351">
    <property type="term" value="P:DNA-templated transcription"/>
    <property type="evidence" value="ECO:0007669"/>
    <property type="project" value="UniProtKB-UniRule"/>
</dbReference>
<comment type="domain">
    <text evidence="5">The QLQ domain and WRC domain may be involved in protein-protein interaction and DNA-binding, respectively.</text>
</comment>
<reference evidence="9" key="1">
    <citation type="submission" date="2021-01" db="UniProtKB">
        <authorList>
            <consortium name="EnsemblPlants"/>
        </authorList>
    </citation>
    <scope>IDENTIFICATION</scope>
</reference>
<evidence type="ECO:0000313" key="10">
    <source>
        <dbReference type="Proteomes" id="UP000594263"/>
    </source>
</evidence>
<proteinExistence type="inferred from homology"/>
<feature type="region of interest" description="Disordered" evidence="6">
    <location>
        <begin position="247"/>
        <end position="267"/>
    </location>
</feature>
<evidence type="ECO:0000259" key="8">
    <source>
        <dbReference type="PROSITE" id="PS51667"/>
    </source>
</evidence>
<keyword evidence="3 4" id="KW-0539">Nucleus</keyword>
<dbReference type="InterPro" id="IPR014978">
    <property type="entry name" value="Gln-Leu-Gln_QLQ"/>
</dbReference>
<comment type="function">
    <text evidence="5">Transcription activator.</text>
</comment>